<dbReference type="PANTHER" id="PTHR24171">
    <property type="entry name" value="ANKYRIN REPEAT DOMAIN-CONTAINING PROTEIN 39-RELATED"/>
    <property type="match status" value="1"/>
</dbReference>
<dbReference type="SMART" id="SM00248">
    <property type="entry name" value="ANK"/>
    <property type="match status" value="3"/>
</dbReference>
<keyword evidence="1" id="KW-0677">Repeat</keyword>
<accession>A0A9W8P5M9</accession>
<evidence type="ECO:0000313" key="6">
    <source>
        <dbReference type="Proteomes" id="UP001142393"/>
    </source>
</evidence>
<dbReference type="SUPFAM" id="SSF48403">
    <property type="entry name" value="Ankyrin repeat"/>
    <property type="match status" value="1"/>
</dbReference>
<evidence type="ECO:0000256" key="4">
    <source>
        <dbReference type="SAM" id="MobiDB-lite"/>
    </source>
</evidence>
<evidence type="ECO:0008006" key="7">
    <source>
        <dbReference type="Google" id="ProtNLM"/>
    </source>
</evidence>
<dbReference type="EMBL" id="JANVFU010000003">
    <property type="protein sequence ID" value="KAJ3747510.1"/>
    <property type="molecule type" value="Genomic_DNA"/>
</dbReference>
<dbReference type="Proteomes" id="UP001142393">
    <property type="component" value="Unassembled WGS sequence"/>
</dbReference>
<evidence type="ECO:0000256" key="3">
    <source>
        <dbReference type="PROSITE-ProRule" id="PRU00023"/>
    </source>
</evidence>
<keyword evidence="2 3" id="KW-0040">ANK repeat</keyword>
<gene>
    <name evidence="5" type="ORF">DFH05DRAFT_1600811</name>
</gene>
<organism evidence="5 6">
    <name type="scientific">Lentinula detonsa</name>
    <dbReference type="NCBI Taxonomy" id="2804962"/>
    <lineage>
        <taxon>Eukaryota</taxon>
        <taxon>Fungi</taxon>
        <taxon>Dikarya</taxon>
        <taxon>Basidiomycota</taxon>
        <taxon>Agaricomycotina</taxon>
        <taxon>Agaricomycetes</taxon>
        <taxon>Agaricomycetidae</taxon>
        <taxon>Agaricales</taxon>
        <taxon>Marasmiineae</taxon>
        <taxon>Omphalotaceae</taxon>
        <taxon>Lentinula</taxon>
    </lineage>
</organism>
<evidence type="ECO:0000256" key="1">
    <source>
        <dbReference type="ARBA" id="ARBA00022737"/>
    </source>
</evidence>
<dbReference type="PROSITE" id="PS50088">
    <property type="entry name" value="ANK_REPEAT"/>
    <property type="match status" value="1"/>
</dbReference>
<comment type="caution">
    <text evidence="5">The sequence shown here is derived from an EMBL/GenBank/DDBJ whole genome shotgun (WGS) entry which is preliminary data.</text>
</comment>
<sequence>MSFGIGIGDVFLVSKFAWTIYKSCKDSGDDFKRLSNEVASLHVVLKETEDYLNEFSDLDTSRRYRLKILTDGCNGALKDLERLLNSYESLGTQAQRTWDRMRFGLEDLADVRSRLVSQATLLTAFNSTLINSSTTRIEKRLNKFISEVRAGYREGSVVSTSDVSESIESPDVWHQLRRELEDVGISPVVMEENHQYISNWMKATLSQGLASELPPDDPDMPSTSHGSGSDGSSNSSSMATIVVNDLEFEAELQRKQSGKPMDIVLPSVRKKMDPSRLIRKLFQKDTAIILAASDGDLNKVIKLIGLGCNVNARDRWGWSALSMAAYGNHLAIARVLLDNCAKMDNVDVDGDIPRQLAVNRGHSDMVILLDEVCAERDLQAREQDTERPRRIATLDVDSNRN</sequence>
<reference evidence="5 6" key="1">
    <citation type="journal article" date="2023" name="Proc. Natl. Acad. Sci. U.S.A.">
        <title>A global phylogenomic analysis of the shiitake genus Lentinula.</title>
        <authorList>
            <person name="Sierra-Patev S."/>
            <person name="Min B."/>
            <person name="Naranjo-Ortiz M."/>
            <person name="Looney B."/>
            <person name="Konkel Z."/>
            <person name="Slot J.C."/>
            <person name="Sakamoto Y."/>
            <person name="Steenwyk J.L."/>
            <person name="Rokas A."/>
            <person name="Carro J."/>
            <person name="Camarero S."/>
            <person name="Ferreira P."/>
            <person name="Molpeceres G."/>
            <person name="Ruiz-Duenas F.J."/>
            <person name="Serrano A."/>
            <person name="Henrissat B."/>
            <person name="Drula E."/>
            <person name="Hughes K.W."/>
            <person name="Mata J.L."/>
            <person name="Ishikawa N.K."/>
            <person name="Vargas-Isla R."/>
            <person name="Ushijima S."/>
            <person name="Smith C.A."/>
            <person name="Donoghue J."/>
            <person name="Ahrendt S."/>
            <person name="Andreopoulos W."/>
            <person name="He G."/>
            <person name="LaButti K."/>
            <person name="Lipzen A."/>
            <person name="Ng V."/>
            <person name="Riley R."/>
            <person name="Sandor L."/>
            <person name="Barry K."/>
            <person name="Martinez A.T."/>
            <person name="Xiao Y."/>
            <person name="Gibbons J.G."/>
            <person name="Terashima K."/>
            <person name="Grigoriev I.V."/>
            <person name="Hibbett D."/>
        </authorList>
    </citation>
    <scope>NUCLEOTIDE SEQUENCE [LARGE SCALE GENOMIC DNA]</scope>
    <source>
        <strain evidence="5 6">TFB7810</strain>
    </source>
</reference>
<dbReference type="Pfam" id="PF12796">
    <property type="entry name" value="Ank_2"/>
    <property type="match status" value="1"/>
</dbReference>
<dbReference type="Gene3D" id="1.25.40.20">
    <property type="entry name" value="Ankyrin repeat-containing domain"/>
    <property type="match status" value="1"/>
</dbReference>
<evidence type="ECO:0000256" key="2">
    <source>
        <dbReference type="ARBA" id="ARBA00023043"/>
    </source>
</evidence>
<protein>
    <recommendedName>
        <fullName evidence="7">Ankyrin</fullName>
    </recommendedName>
</protein>
<feature type="region of interest" description="Disordered" evidence="4">
    <location>
        <begin position="209"/>
        <end position="236"/>
    </location>
</feature>
<dbReference type="AlphaFoldDB" id="A0A9W8P5M9"/>
<evidence type="ECO:0000313" key="5">
    <source>
        <dbReference type="EMBL" id="KAJ3747510.1"/>
    </source>
</evidence>
<keyword evidence="6" id="KW-1185">Reference proteome</keyword>
<feature type="compositionally biased region" description="Low complexity" evidence="4">
    <location>
        <begin position="222"/>
        <end position="236"/>
    </location>
</feature>
<dbReference type="InterPro" id="IPR002110">
    <property type="entry name" value="Ankyrin_rpt"/>
</dbReference>
<feature type="repeat" description="ANK" evidence="3">
    <location>
        <begin position="283"/>
        <end position="315"/>
    </location>
</feature>
<proteinExistence type="predicted"/>
<name>A0A9W8P5M9_9AGAR</name>
<dbReference type="InterPro" id="IPR036770">
    <property type="entry name" value="Ankyrin_rpt-contain_sf"/>
</dbReference>